<sequence length="875" mass="97451">MAAELQQSLKDALRALACLAVMTVGLLMMPGCSVISVSSEPVLAEALKPITDRDESLSLKGQWKRVESESFAQQFLSNTSQKPNCWVFHPETGDDKTAETDTPELTTPQLETIAESDSDSSWNAVVLLAQRDPRAAIPFRGELKKIVAGESLTISSPPEKVEDVPNTPEQKSWFTRTVEYWSGSSSQGEKTTEEPTVEKSTTTITSSPELRAAAAEVWCRVMAVEADDLYEALAEPATLLSDQELATAVRAELLLGLAEYLSPERLKDFDQFLPAQPRDVPAEMRRAAVAACLRHAQRQAETKSSTDKFNPLEWPISLEQARFDPDSQVRILYGRWSIVAGHPQWEEFVRSRITDRSIEVQTAAVEDLAFERSDQAKEILQEIVHNEESQLRPIAVRALGNWGARELLKLMDQQSILIRVALGDSLADLGDDPDARRLAISLLLDHDPRVEAAASTALKTWPDEAAVPVLFRGLEAEALRTRRECLAELRRRTGFRDPFPLTAELSVRKDVAHRLALQAGWTADQLEPGTYNREEQNQERETHEDRWREEMRSLATGGVPPDVEERYLADWLKHLPTSLEVAESIATKAEPELRANVLSVVLPKLDRSYLALKQLSDRDVLIRRRAAETLHAEGLLTSHHPLLVQELSERLRQEQDAAVWRSIMRGVMEDHSEPVEKLVLVAAGHHWPDVRLLACRYAIRHRQPHYARWLLPLFQDDDNAVRLEAVIAAGHCGNPVAVHGMGDEHGLRHMMTDPAEEVRFAAIVALARFNDPAGTAELIRQAGHGRSAVARASAIRAIGEVGRPELTGELVRLAWTERDPALTSEILKSLNEQVPPAKQPAGLKEAATSADRIAIWAEWWERTATSTRLGAGTSE</sequence>
<dbReference type="Proteomes" id="UP000319976">
    <property type="component" value="Chromosome"/>
</dbReference>
<accession>A0A517T5J4</accession>
<evidence type="ECO:0000313" key="2">
    <source>
        <dbReference type="EMBL" id="QDT63655.1"/>
    </source>
</evidence>
<evidence type="ECO:0000313" key="3">
    <source>
        <dbReference type="Proteomes" id="UP000319976"/>
    </source>
</evidence>
<dbReference type="OrthoDB" id="207269at2"/>
<reference evidence="2 3" key="1">
    <citation type="submission" date="2019-02" db="EMBL/GenBank/DDBJ databases">
        <title>Deep-cultivation of Planctomycetes and their phenomic and genomic characterization uncovers novel biology.</title>
        <authorList>
            <person name="Wiegand S."/>
            <person name="Jogler M."/>
            <person name="Boedeker C."/>
            <person name="Pinto D."/>
            <person name="Vollmers J."/>
            <person name="Rivas-Marin E."/>
            <person name="Kohn T."/>
            <person name="Peeters S.H."/>
            <person name="Heuer A."/>
            <person name="Rast P."/>
            <person name="Oberbeckmann S."/>
            <person name="Bunk B."/>
            <person name="Jeske O."/>
            <person name="Meyerdierks A."/>
            <person name="Storesund J.E."/>
            <person name="Kallscheuer N."/>
            <person name="Luecker S."/>
            <person name="Lage O.M."/>
            <person name="Pohl T."/>
            <person name="Merkel B.J."/>
            <person name="Hornburger P."/>
            <person name="Mueller R.-W."/>
            <person name="Bruemmer F."/>
            <person name="Labrenz M."/>
            <person name="Spormann A.M."/>
            <person name="Op den Camp H."/>
            <person name="Overmann J."/>
            <person name="Amann R."/>
            <person name="Jetten M.S.M."/>
            <person name="Mascher T."/>
            <person name="Medema M.H."/>
            <person name="Devos D.P."/>
            <person name="Kaster A.-K."/>
            <person name="Ovreas L."/>
            <person name="Rohde M."/>
            <person name="Galperin M.Y."/>
            <person name="Jogler C."/>
        </authorList>
    </citation>
    <scope>NUCLEOTIDE SEQUENCE [LARGE SCALE GENOMIC DNA]</scope>
    <source>
        <strain evidence="2 3">V22</strain>
    </source>
</reference>
<dbReference type="Gene3D" id="1.25.10.10">
    <property type="entry name" value="Leucine-rich Repeat Variant"/>
    <property type="match status" value="2"/>
</dbReference>
<organism evidence="2 3">
    <name type="scientific">Calycomorphotria hydatis</name>
    <dbReference type="NCBI Taxonomy" id="2528027"/>
    <lineage>
        <taxon>Bacteria</taxon>
        <taxon>Pseudomonadati</taxon>
        <taxon>Planctomycetota</taxon>
        <taxon>Planctomycetia</taxon>
        <taxon>Planctomycetales</taxon>
        <taxon>Planctomycetaceae</taxon>
        <taxon>Calycomorphotria</taxon>
    </lineage>
</organism>
<feature type="region of interest" description="Disordered" evidence="1">
    <location>
        <begin position="526"/>
        <end position="547"/>
    </location>
</feature>
<name>A0A517T5J4_9PLAN</name>
<dbReference type="EMBL" id="CP036316">
    <property type="protein sequence ID" value="QDT63655.1"/>
    <property type="molecule type" value="Genomic_DNA"/>
</dbReference>
<dbReference type="RefSeq" id="WP_145260145.1">
    <property type="nucleotide sequence ID" value="NZ_CP036316.1"/>
</dbReference>
<proteinExistence type="predicted"/>
<dbReference type="SMART" id="SM00567">
    <property type="entry name" value="EZ_HEAT"/>
    <property type="match status" value="4"/>
</dbReference>
<dbReference type="KEGG" id="chya:V22_08790"/>
<dbReference type="InterPro" id="IPR016024">
    <property type="entry name" value="ARM-type_fold"/>
</dbReference>
<dbReference type="InterPro" id="IPR004155">
    <property type="entry name" value="PBS_lyase_HEAT"/>
</dbReference>
<evidence type="ECO:0000256" key="1">
    <source>
        <dbReference type="SAM" id="MobiDB-lite"/>
    </source>
</evidence>
<evidence type="ECO:0008006" key="4">
    <source>
        <dbReference type="Google" id="ProtNLM"/>
    </source>
</evidence>
<dbReference type="AlphaFoldDB" id="A0A517T5J4"/>
<dbReference type="SUPFAM" id="SSF48371">
    <property type="entry name" value="ARM repeat"/>
    <property type="match status" value="2"/>
</dbReference>
<protein>
    <recommendedName>
        <fullName evidence="4">HEAT repeat protein</fullName>
    </recommendedName>
</protein>
<dbReference type="InterPro" id="IPR011989">
    <property type="entry name" value="ARM-like"/>
</dbReference>
<feature type="compositionally biased region" description="Basic and acidic residues" evidence="1">
    <location>
        <begin position="532"/>
        <end position="547"/>
    </location>
</feature>
<keyword evidence="3" id="KW-1185">Reference proteome</keyword>
<gene>
    <name evidence="2" type="ORF">V22_08790</name>
</gene>
<feature type="region of interest" description="Disordered" evidence="1">
    <location>
        <begin position="182"/>
        <end position="205"/>
    </location>
</feature>